<accession>A0A7W7ZT62</accession>
<dbReference type="InterPro" id="IPR010982">
    <property type="entry name" value="Lambda_DNA-bd_dom_sf"/>
</dbReference>
<evidence type="ECO:0000256" key="1">
    <source>
        <dbReference type="SAM" id="MobiDB-lite"/>
    </source>
</evidence>
<gene>
    <name evidence="3" type="ORF">HDF15_003672</name>
</gene>
<comment type="caution">
    <text evidence="3">The sequence shown here is derived from an EMBL/GenBank/DDBJ whole genome shotgun (WGS) entry which is preliminary data.</text>
</comment>
<dbReference type="AlphaFoldDB" id="A0A7W7ZT62"/>
<dbReference type="EMBL" id="JACHIO010000015">
    <property type="protein sequence ID" value="MBB5065309.1"/>
    <property type="molecule type" value="Genomic_DNA"/>
</dbReference>
<dbReference type="RefSeq" id="WP_184257884.1">
    <property type="nucleotide sequence ID" value="NZ_JACHIO010000015.1"/>
</dbReference>
<evidence type="ECO:0000259" key="2">
    <source>
        <dbReference type="PROSITE" id="PS50943"/>
    </source>
</evidence>
<name>A0A7W7ZT62_9BACT</name>
<evidence type="ECO:0000313" key="3">
    <source>
        <dbReference type="EMBL" id="MBB5065309.1"/>
    </source>
</evidence>
<dbReference type="SUPFAM" id="SSF47413">
    <property type="entry name" value="lambda repressor-like DNA-binding domains"/>
    <property type="match status" value="1"/>
</dbReference>
<feature type="region of interest" description="Disordered" evidence="1">
    <location>
        <begin position="169"/>
        <end position="189"/>
    </location>
</feature>
<dbReference type="Gene3D" id="1.10.260.40">
    <property type="entry name" value="lambda repressor-like DNA-binding domains"/>
    <property type="match status" value="1"/>
</dbReference>
<dbReference type="Proteomes" id="UP000584867">
    <property type="component" value="Unassembled WGS sequence"/>
</dbReference>
<dbReference type="GO" id="GO:0003677">
    <property type="term" value="F:DNA binding"/>
    <property type="evidence" value="ECO:0007669"/>
    <property type="project" value="InterPro"/>
</dbReference>
<feature type="compositionally biased region" description="Basic residues" evidence="1">
    <location>
        <begin position="178"/>
        <end position="189"/>
    </location>
</feature>
<sequence>MKLCDKIRYLREVEGSLRGLGRAMTQGELVKAIAAEMEESISQSYLSQIESGARPHLTNTSRLLLAKFFKVHPGYLVDDPEGYHAELLSDLRGLEDKLDLWLIGGAERFRRDPELRRALLAVARHEDSRGCLLLLESVLETPSLAERLLELLRPVPKLATRPLALVEPAAESASVSKRVTKKKSGPRTK</sequence>
<dbReference type="PROSITE" id="PS50943">
    <property type="entry name" value="HTH_CROC1"/>
    <property type="match status" value="1"/>
</dbReference>
<proteinExistence type="predicted"/>
<protein>
    <submittedName>
        <fullName evidence="3">Transcriptional regulator with XRE-family HTH domain</fullName>
    </submittedName>
</protein>
<organism evidence="3 4">
    <name type="scientific">Granulicella mallensis</name>
    <dbReference type="NCBI Taxonomy" id="940614"/>
    <lineage>
        <taxon>Bacteria</taxon>
        <taxon>Pseudomonadati</taxon>
        <taxon>Acidobacteriota</taxon>
        <taxon>Terriglobia</taxon>
        <taxon>Terriglobales</taxon>
        <taxon>Acidobacteriaceae</taxon>
        <taxon>Granulicella</taxon>
    </lineage>
</organism>
<dbReference type="CDD" id="cd00093">
    <property type="entry name" value="HTH_XRE"/>
    <property type="match status" value="1"/>
</dbReference>
<evidence type="ECO:0000313" key="4">
    <source>
        <dbReference type="Proteomes" id="UP000584867"/>
    </source>
</evidence>
<reference evidence="3 4" key="1">
    <citation type="submission" date="2020-08" db="EMBL/GenBank/DDBJ databases">
        <title>Genomic Encyclopedia of Type Strains, Phase IV (KMG-V): Genome sequencing to study the core and pangenomes of soil and plant-associated prokaryotes.</title>
        <authorList>
            <person name="Whitman W."/>
        </authorList>
    </citation>
    <scope>NUCLEOTIDE SEQUENCE [LARGE SCALE GENOMIC DNA]</scope>
    <source>
        <strain evidence="3 4">X5P3</strain>
    </source>
</reference>
<feature type="domain" description="HTH cro/C1-type" evidence="2">
    <location>
        <begin position="41"/>
        <end position="76"/>
    </location>
</feature>
<dbReference type="InterPro" id="IPR001387">
    <property type="entry name" value="Cro/C1-type_HTH"/>
</dbReference>